<keyword evidence="1" id="KW-0732">Signal</keyword>
<dbReference type="AlphaFoldDB" id="A0AAU9KB76"/>
<dbReference type="InterPro" id="IPR015914">
    <property type="entry name" value="PAPs_N"/>
</dbReference>
<evidence type="ECO:0000256" key="2">
    <source>
        <dbReference type="SAM" id="Phobius"/>
    </source>
</evidence>
<dbReference type="GO" id="GO:0003993">
    <property type="term" value="F:acid phosphatase activity"/>
    <property type="evidence" value="ECO:0007669"/>
    <property type="project" value="InterPro"/>
</dbReference>
<dbReference type="Proteomes" id="UP001162131">
    <property type="component" value="Unassembled WGS sequence"/>
</dbReference>
<dbReference type="PANTHER" id="PTHR22953">
    <property type="entry name" value="ACID PHOSPHATASE RELATED"/>
    <property type="match status" value="1"/>
</dbReference>
<dbReference type="InterPro" id="IPR039331">
    <property type="entry name" value="PAPs-like"/>
</dbReference>
<name>A0AAU9KB76_9CILI</name>
<gene>
    <name evidence="4" type="ORF">BSTOLATCC_MIC61122</name>
</gene>
<dbReference type="EMBL" id="CAJZBQ010000058">
    <property type="protein sequence ID" value="CAG9334510.1"/>
    <property type="molecule type" value="Genomic_DNA"/>
</dbReference>
<keyword evidence="5" id="KW-1185">Reference proteome</keyword>
<organism evidence="4 5">
    <name type="scientific">Blepharisma stoltei</name>
    <dbReference type="NCBI Taxonomy" id="1481888"/>
    <lineage>
        <taxon>Eukaryota</taxon>
        <taxon>Sar</taxon>
        <taxon>Alveolata</taxon>
        <taxon>Ciliophora</taxon>
        <taxon>Postciliodesmatophora</taxon>
        <taxon>Heterotrichea</taxon>
        <taxon>Heterotrichida</taxon>
        <taxon>Blepharismidae</taxon>
        <taxon>Blepharisma</taxon>
    </lineage>
</organism>
<evidence type="ECO:0000313" key="5">
    <source>
        <dbReference type="Proteomes" id="UP001162131"/>
    </source>
</evidence>
<protein>
    <recommendedName>
        <fullName evidence="3">Purple acid phosphatase N-terminal domain-containing protein</fullName>
    </recommendedName>
</protein>
<dbReference type="Pfam" id="PF16656">
    <property type="entry name" value="Pur_ac_phosph_N"/>
    <property type="match status" value="1"/>
</dbReference>
<dbReference type="PANTHER" id="PTHR22953:SF153">
    <property type="entry name" value="PURPLE ACID PHOSPHATASE"/>
    <property type="match status" value="1"/>
</dbReference>
<dbReference type="Gene3D" id="2.60.40.380">
    <property type="entry name" value="Purple acid phosphatase-like, N-terminal"/>
    <property type="match status" value="1"/>
</dbReference>
<sequence length="393" mass="45508">MWLLWLFPLVIADPTNIQLSISSSGHIEVRWDMHHYSYSFLVYGRLSSFTDISQLAQRGRYVKSWPKLANSGIKHKAEVKDLQPEELYVYQVGSEDEGWSPIYSFVGPIKSEEHYPTFAILSNLSEGSQSSKILSQLVARSFIERLDGIFIYGAMTSQPLYDVTRTNIPTMLMPKSIKESYYSIQYSHVYLIILNTYAITPDQFSWLKRELNSAQSYAWTIIFGEHPLSEINTSKTNFTELFLDAKVNLYVASGEFYERSNILYRVSDHQIDYTAELLEIQMGPSCTKEKRALDSNDTEIYASLHPGYGILHLRYSFLRWQEYSSNSHRLMDDAYEHRVGLVPRKGNEKKTVIIVLVTSFVMFSAAFIQSYYMRRRNKKKQNGLIDLDKDVVD</sequence>
<comment type="caution">
    <text evidence="4">The sequence shown here is derived from an EMBL/GenBank/DDBJ whole genome shotgun (WGS) entry which is preliminary data.</text>
</comment>
<dbReference type="InterPro" id="IPR029052">
    <property type="entry name" value="Metallo-depent_PP-like"/>
</dbReference>
<proteinExistence type="predicted"/>
<dbReference type="Gene3D" id="3.60.21.10">
    <property type="match status" value="1"/>
</dbReference>
<dbReference type="GO" id="GO:0046872">
    <property type="term" value="F:metal ion binding"/>
    <property type="evidence" value="ECO:0007669"/>
    <property type="project" value="InterPro"/>
</dbReference>
<dbReference type="InterPro" id="IPR008963">
    <property type="entry name" value="Purple_acid_Pase-like_N"/>
</dbReference>
<keyword evidence="2" id="KW-0812">Transmembrane</keyword>
<feature type="domain" description="Purple acid phosphatase N-terminal" evidence="3">
    <location>
        <begin position="14"/>
        <end position="105"/>
    </location>
</feature>
<accession>A0AAU9KB76</accession>
<reference evidence="4" key="1">
    <citation type="submission" date="2021-09" db="EMBL/GenBank/DDBJ databases">
        <authorList>
            <consortium name="AG Swart"/>
            <person name="Singh M."/>
            <person name="Singh A."/>
            <person name="Seah K."/>
            <person name="Emmerich C."/>
        </authorList>
    </citation>
    <scope>NUCLEOTIDE SEQUENCE</scope>
    <source>
        <strain evidence="4">ATCC30299</strain>
    </source>
</reference>
<keyword evidence="2" id="KW-0472">Membrane</keyword>
<evidence type="ECO:0000313" key="4">
    <source>
        <dbReference type="EMBL" id="CAG9334510.1"/>
    </source>
</evidence>
<evidence type="ECO:0000256" key="1">
    <source>
        <dbReference type="ARBA" id="ARBA00022729"/>
    </source>
</evidence>
<keyword evidence="2" id="KW-1133">Transmembrane helix</keyword>
<evidence type="ECO:0000259" key="3">
    <source>
        <dbReference type="Pfam" id="PF16656"/>
    </source>
</evidence>
<dbReference type="SUPFAM" id="SSF49363">
    <property type="entry name" value="Purple acid phosphatase, N-terminal domain"/>
    <property type="match status" value="1"/>
</dbReference>
<feature type="transmembrane region" description="Helical" evidence="2">
    <location>
        <begin position="352"/>
        <end position="372"/>
    </location>
</feature>
<dbReference type="SUPFAM" id="SSF56300">
    <property type="entry name" value="Metallo-dependent phosphatases"/>
    <property type="match status" value="1"/>
</dbReference>